<accession>E3MTJ8</accession>
<reference evidence="2" key="1">
    <citation type="submission" date="2007-07" db="EMBL/GenBank/DDBJ databases">
        <title>PCAP assembly of the Caenorhabditis remanei genome.</title>
        <authorList>
            <consortium name="The Caenorhabditis remanei Sequencing Consortium"/>
            <person name="Wilson R.K."/>
        </authorList>
    </citation>
    <scope>NUCLEOTIDE SEQUENCE [LARGE SCALE GENOMIC DNA]</scope>
    <source>
        <strain evidence="2">PB4641</strain>
    </source>
</reference>
<dbReference type="InParanoid" id="E3MTJ8"/>
<evidence type="ECO:0000313" key="3">
    <source>
        <dbReference type="Proteomes" id="UP000008281"/>
    </source>
</evidence>
<organism evidence="3">
    <name type="scientific">Caenorhabditis remanei</name>
    <name type="common">Caenorhabditis vulgaris</name>
    <dbReference type="NCBI Taxonomy" id="31234"/>
    <lineage>
        <taxon>Eukaryota</taxon>
        <taxon>Metazoa</taxon>
        <taxon>Ecdysozoa</taxon>
        <taxon>Nematoda</taxon>
        <taxon>Chromadorea</taxon>
        <taxon>Rhabditida</taxon>
        <taxon>Rhabditina</taxon>
        <taxon>Rhabditomorpha</taxon>
        <taxon>Rhabditoidea</taxon>
        <taxon>Rhabditidae</taxon>
        <taxon>Peloderinae</taxon>
        <taxon>Caenorhabditis</taxon>
    </lineage>
</organism>
<feature type="transmembrane region" description="Helical" evidence="1">
    <location>
        <begin position="238"/>
        <end position="262"/>
    </location>
</feature>
<dbReference type="Pfam" id="PF10324">
    <property type="entry name" value="7TM_GPCR_Srw"/>
    <property type="match status" value="1"/>
</dbReference>
<feature type="transmembrane region" description="Helical" evidence="1">
    <location>
        <begin position="306"/>
        <end position="333"/>
    </location>
</feature>
<dbReference type="GO" id="GO:0008528">
    <property type="term" value="F:G protein-coupled peptide receptor activity"/>
    <property type="evidence" value="ECO:0007669"/>
    <property type="project" value="InterPro"/>
</dbReference>
<keyword evidence="1" id="KW-0812">Transmembrane</keyword>
<feature type="transmembrane region" description="Helical" evidence="1">
    <location>
        <begin position="20"/>
        <end position="39"/>
    </location>
</feature>
<feature type="transmembrane region" description="Helical" evidence="1">
    <location>
        <begin position="99"/>
        <end position="118"/>
    </location>
</feature>
<dbReference type="Proteomes" id="UP000008281">
    <property type="component" value="Unassembled WGS sequence"/>
</dbReference>
<sequence>MNQLNMSTVIKVQHISRYPNLLISIFGLVTNFFHFFIVLKTMKTNPIFKFLMVICVFDCIFIITTATLELVDIINYIDHKLCIGFKNYADVYWNIIERYVNRCVMATGSWITIIMGFLQIVAIKNHQKPIWNQKRSTRISLVTIVVFFVFFLIEATFQLILFFQIPFQSCLHDQNSRLARLEIMDWITVGVIVTERLEDMIYGIKIVPIIVLFIWLRVIRKKAVEFGKLENFKIINSLLWASLFYDYSYLVMLVPVAIFSGLTGTVGFSKEDELLTSQLAIIMETFIVSIRPLLIMSKSTDYQAALNSFFSLSFGPVGFQMVLIMSCFVFQVAPVRNKAIMTSGTPRA</sequence>
<evidence type="ECO:0000256" key="1">
    <source>
        <dbReference type="SAM" id="Phobius"/>
    </source>
</evidence>
<keyword evidence="1" id="KW-0472">Membrane</keyword>
<feature type="transmembrane region" description="Helical" evidence="1">
    <location>
        <begin position="274"/>
        <end position="294"/>
    </location>
</feature>
<dbReference type="InterPro" id="IPR019427">
    <property type="entry name" value="7TM_GPCR_serpentine_rcpt_Srw"/>
</dbReference>
<keyword evidence="1" id="KW-1133">Transmembrane helix</keyword>
<dbReference type="PANTHER" id="PTHR22751:SF286">
    <property type="entry name" value="G_PROTEIN_RECEP_F1_2 DOMAIN-CONTAINING PROTEIN"/>
    <property type="match status" value="1"/>
</dbReference>
<evidence type="ECO:0008006" key="4">
    <source>
        <dbReference type="Google" id="ProtNLM"/>
    </source>
</evidence>
<dbReference type="Gene3D" id="1.20.1070.10">
    <property type="entry name" value="Rhodopsin 7-helix transmembrane proteins"/>
    <property type="match status" value="1"/>
</dbReference>
<feature type="transmembrane region" description="Helical" evidence="1">
    <location>
        <begin position="51"/>
        <end position="71"/>
    </location>
</feature>
<protein>
    <recommendedName>
        <fullName evidence="4">G-protein coupled receptors family 1 profile domain-containing protein</fullName>
    </recommendedName>
</protein>
<gene>
    <name evidence="2" type="ORF">CRE_19831</name>
</gene>
<name>E3MTJ8_CAERE</name>
<feature type="transmembrane region" description="Helical" evidence="1">
    <location>
        <begin position="200"/>
        <end position="218"/>
    </location>
</feature>
<dbReference type="SUPFAM" id="SSF81321">
    <property type="entry name" value="Family A G protein-coupled receptor-like"/>
    <property type="match status" value="1"/>
</dbReference>
<dbReference type="HOGENOM" id="CLU_074436_0_0_1"/>
<proteinExistence type="predicted"/>
<feature type="transmembrane region" description="Helical" evidence="1">
    <location>
        <begin position="139"/>
        <end position="163"/>
    </location>
</feature>
<evidence type="ECO:0000313" key="2">
    <source>
        <dbReference type="EMBL" id="EFP08706.1"/>
    </source>
</evidence>
<dbReference type="AlphaFoldDB" id="E3MTJ8"/>
<keyword evidence="3" id="KW-1185">Reference proteome</keyword>
<dbReference type="EMBL" id="DS268476">
    <property type="protein sequence ID" value="EFP08706.1"/>
    <property type="molecule type" value="Genomic_DNA"/>
</dbReference>
<dbReference type="PANTHER" id="PTHR22751">
    <property type="entry name" value="G-PROTEIN COUPLED RECEPTOR-RELATED"/>
    <property type="match status" value="1"/>
</dbReference>